<evidence type="ECO:0000256" key="1">
    <source>
        <dbReference type="SAM" id="Phobius"/>
    </source>
</evidence>
<dbReference type="KEGG" id="seri:SERIO_v1c09510"/>
<gene>
    <name evidence="2" type="ORF">SERIO_v1c09510</name>
</gene>
<dbReference type="STRING" id="315358.SERIO_v1c09510"/>
<keyword evidence="1" id="KW-0812">Transmembrane</keyword>
<feature type="transmembrane region" description="Helical" evidence="1">
    <location>
        <begin position="196"/>
        <end position="219"/>
    </location>
</feature>
<evidence type="ECO:0000313" key="2">
    <source>
        <dbReference type="EMBL" id="AKM54509.1"/>
    </source>
</evidence>
<dbReference type="Proteomes" id="UP000035661">
    <property type="component" value="Chromosome"/>
</dbReference>
<dbReference type="RefSeq" id="WP_047791708.1">
    <property type="nucleotide sequence ID" value="NZ_CP011856.1"/>
</dbReference>
<keyword evidence="1" id="KW-0472">Membrane</keyword>
<dbReference type="Pfam" id="PF14808">
    <property type="entry name" value="TMEM164"/>
    <property type="match status" value="1"/>
</dbReference>
<feature type="transmembrane region" description="Helical" evidence="1">
    <location>
        <begin position="65"/>
        <end position="85"/>
    </location>
</feature>
<feature type="transmembrane region" description="Helical" evidence="1">
    <location>
        <begin position="34"/>
        <end position="53"/>
    </location>
</feature>
<dbReference type="EMBL" id="CP011856">
    <property type="protein sequence ID" value="AKM54509.1"/>
    <property type="molecule type" value="Genomic_DNA"/>
</dbReference>
<protein>
    <submittedName>
        <fullName evidence="2">Uncharacterized protein</fullName>
    </submittedName>
</protein>
<organism evidence="2 3">
    <name type="scientific">Spiroplasma eriocheiris</name>
    <dbReference type="NCBI Taxonomy" id="315358"/>
    <lineage>
        <taxon>Bacteria</taxon>
        <taxon>Bacillati</taxon>
        <taxon>Mycoplasmatota</taxon>
        <taxon>Mollicutes</taxon>
        <taxon>Entomoplasmatales</taxon>
        <taxon>Spiroplasmataceae</taxon>
        <taxon>Spiroplasma</taxon>
    </lineage>
</organism>
<evidence type="ECO:0000313" key="3">
    <source>
        <dbReference type="Proteomes" id="UP000035661"/>
    </source>
</evidence>
<feature type="transmembrane region" description="Helical" evidence="1">
    <location>
        <begin position="152"/>
        <end position="176"/>
    </location>
</feature>
<dbReference type="PATRIC" id="fig|743698.3.peg.960"/>
<feature type="transmembrane region" description="Helical" evidence="1">
    <location>
        <begin position="90"/>
        <end position="109"/>
    </location>
</feature>
<reference evidence="3" key="2">
    <citation type="submission" date="2015-06" db="EMBL/GenBank/DDBJ databases">
        <title>Complete genome sequence of Spiroplasma eriocheiris TDA-040725-5 (DSM 21848).</title>
        <authorList>
            <person name="Lo W.-S."/>
            <person name="Kuo C.-H."/>
        </authorList>
    </citation>
    <scope>NUCLEOTIDE SEQUENCE [LARGE SCALE GENOMIC DNA]</scope>
    <source>
        <strain evidence="3">TDA-040725-5</strain>
    </source>
</reference>
<reference evidence="2 3" key="1">
    <citation type="journal article" date="2015" name="Genome Biol. Evol.">
        <title>Found and Lost: The Fates of Horizontally Acquired Genes in Arthropod-Symbiotic Spiroplasma.</title>
        <authorList>
            <person name="Lo W.S."/>
            <person name="Gasparich G.E."/>
            <person name="Kuo C.H."/>
        </authorList>
    </citation>
    <scope>NUCLEOTIDE SEQUENCE [LARGE SCALE GENOMIC DNA]</scope>
    <source>
        <strain evidence="3">TDA-040725-5</strain>
    </source>
</reference>
<accession>A0A0H3XLR3</accession>
<proteinExistence type="predicted"/>
<feature type="transmembrane region" description="Helical" evidence="1">
    <location>
        <begin position="6"/>
        <end position="27"/>
    </location>
</feature>
<name>A0A0H3XLR3_9MOLU</name>
<sequence>MVIFSWVLPIIIAILLVGSLWVFPNFYFKTTKTWYLRFAIVAWLLITEATQFWEMLSNQGWQHFANYFTLYACTISAWVAIIMLLYPKRIFLDCFFPLGVMGPILTLIFPSKQPTIFEWTYYVFFLGHILTLFGFMYIYLFNFTDYKFSKRAFQFAIITGIIVLALVELFNVYFGTNYIVGDITWALGLKELPRPWQFVVAFFSGLGIILIGLAIPYFFKPIYQYQTNTKLHETWWEILFGKIKTKIKQSNNEVNESNEVS</sequence>
<feature type="transmembrane region" description="Helical" evidence="1">
    <location>
        <begin position="121"/>
        <end position="140"/>
    </location>
</feature>
<dbReference type="AlphaFoldDB" id="A0A0H3XLR3"/>
<keyword evidence="1" id="KW-1133">Transmembrane helix</keyword>
<keyword evidence="3" id="KW-1185">Reference proteome</keyword>